<gene>
    <name evidence="1" type="ORF">SCAL_001627</name>
</gene>
<evidence type="ECO:0000313" key="2">
    <source>
        <dbReference type="Proteomes" id="UP000186940"/>
    </source>
</evidence>
<proteinExistence type="predicted"/>
<sequence>MLKSLKSSYNDNEFEKILEVVEECLQKDKDSNFITDKEKSDVVYDLAFLVNK</sequence>
<name>A0A1F2P7Y8_9EURY</name>
<dbReference type="AlphaFoldDB" id="A0A1F2P7Y8"/>
<keyword evidence="2" id="KW-1185">Reference proteome</keyword>
<comment type="caution">
    <text evidence="1">The sequence shown here is derived from an EMBL/GenBank/DDBJ whole genome shotgun (WGS) entry which is preliminary data.</text>
</comment>
<dbReference type="Proteomes" id="UP000186940">
    <property type="component" value="Unassembled WGS sequence"/>
</dbReference>
<accession>A0A1F2P7Y8</accession>
<organism evidence="1 2">
    <name type="scientific">Candidatus Syntropharchaeum caldarium</name>
    <dbReference type="NCBI Taxonomy" id="1838285"/>
    <lineage>
        <taxon>Archaea</taxon>
        <taxon>Methanobacteriati</taxon>
        <taxon>Methanobacteriota</taxon>
        <taxon>Stenosarchaea group</taxon>
        <taxon>Methanomicrobia</taxon>
        <taxon>Methanosarcinales</taxon>
        <taxon>ANME-2 cluster</taxon>
        <taxon>Candidatus Syntropharchaeum</taxon>
    </lineage>
</organism>
<reference evidence="1" key="1">
    <citation type="submission" date="2016-05" db="EMBL/GenBank/DDBJ databases">
        <title>Microbial consortia oxidize butane by reversing methanogenesis.</title>
        <authorList>
            <person name="Laso-Perez R."/>
            <person name="Richter M."/>
            <person name="Wegener G."/>
            <person name="Musat F."/>
        </authorList>
    </citation>
    <scope>NUCLEOTIDE SEQUENCE [LARGE SCALE GENOMIC DNA]</scope>
    <source>
        <strain evidence="1">BOX2</strain>
    </source>
</reference>
<dbReference type="EMBL" id="LYOS01000005">
    <property type="protein sequence ID" value="OFV67358.1"/>
    <property type="molecule type" value="Genomic_DNA"/>
</dbReference>
<evidence type="ECO:0000313" key="1">
    <source>
        <dbReference type="EMBL" id="OFV67358.1"/>
    </source>
</evidence>
<protein>
    <submittedName>
        <fullName evidence="1">Uncharacterized protein</fullName>
    </submittedName>
</protein>